<feature type="transmembrane region" description="Helical" evidence="4">
    <location>
        <begin position="6"/>
        <end position="27"/>
    </location>
</feature>
<dbReference type="GO" id="GO:0016491">
    <property type="term" value="F:oxidoreductase activity"/>
    <property type="evidence" value="ECO:0007669"/>
    <property type="project" value="UniProtKB-KW"/>
</dbReference>
<keyword evidence="4" id="KW-1133">Transmembrane helix</keyword>
<dbReference type="InterPro" id="IPR002347">
    <property type="entry name" value="SDR_fam"/>
</dbReference>
<dbReference type="Gene3D" id="3.40.50.720">
    <property type="entry name" value="NAD(P)-binding Rossmann-like Domain"/>
    <property type="match status" value="2"/>
</dbReference>
<evidence type="ECO:0000256" key="3">
    <source>
        <dbReference type="RuleBase" id="RU000363"/>
    </source>
</evidence>
<dbReference type="PANTHER" id="PTHR44196:SF1">
    <property type="entry name" value="DEHYDROGENASE_REDUCTASE SDR FAMILY MEMBER 7B"/>
    <property type="match status" value="1"/>
</dbReference>
<organism evidence="5 6">
    <name type="scientific">Romanomermis culicivorax</name>
    <name type="common">Nematode worm</name>
    <dbReference type="NCBI Taxonomy" id="13658"/>
    <lineage>
        <taxon>Eukaryota</taxon>
        <taxon>Metazoa</taxon>
        <taxon>Ecdysozoa</taxon>
        <taxon>Nematoda</taxon>
        <taxon>Enoplea</taxon>
        <taxon>Dorylaimia</taxon>
        <taxon>Mermithida</taxon>
        <taxon>Mermithoidea</taxon>
        <taxon>Mermithidae</taxon>
        <taxon>Romanomermis</taxon>
    </lineage>
</organism>
<keyword evidence="2" id="KW-0560">Oxidoreductase</keyword>
<comment type="similarity">
    <text evidence="1 3">Belongs to the short-chain dehydrogenases/reductases (SDR) family.</text>
</comment>
<accession>A0A915KC51</accession>
<proteinExistence type="inferred from homology"/>
<evidence type="ECO:0000256" key="1">
    <source>
        <dbReference type="ARBA" id="ARBA00006484"/>
    </source>
</evidence>
<dbReference type="Proteomes" id="UP000887565">
    <property type="component" value="Unplaced"/>
</dbReference>
<dbReference type="WBParaSite" id="nRc.2.0.1.t36287-RA">
    <property type="protein sequence ID" value="nRc.2.0.1.t36287-RA"/>
    <property type="gene ID" value="nRc.2.0.1.g36287"/>
</dbReference>
<keyword evidence="4" id="KW-0472">Membrane</keyword>
<keyword evidence="5" id="KW-1185">Reference proteome</keyword>
<dbReference type="InterPro" id="IPR036291">
    <property type="entry name" value="NAD(P)-bd_dom_sf"/>
</dbReference>
<dbReference type="PANTHER" id="PTHR44196">
    <property type="entry name" value="DEHYDROGENASE/REDUCTASE SDR FAMILY MEMBER 7B"/>
    <property type="match status" value="1"/>
</dbReference>
<evidence type="ECO:0000313" key="6">
    <source>
        <dbReference type="WBParaSite" id="nRc.2.0.1.t36287-RA"/>
    </source>
</evidence>
<dbReference type="Pfam" id="PF00106">
    <property type="entry name" value="adh_short"/>
    <property type="match status" value="2"/>
</dbReference>
<evidence type="ECO:0000256" key="2">
    <source>
        <dbReference type="ARBA" id="ARBA00023002"/>
    </source>
</evidence>
<name>A0A915KC51_ROMCU</name>
<protein>
    <submittedName>
        <fullName evidence="6">Uncharacterized protein</fullName>
    </submittedName>
</protein>
<dbReference type="GO" id="GO:0016020">
    <property type="term" value="C:membrane"/>
    <property type="evidence" value="ECO:0007669"/>
    <property type="project" value="TreeGrafter"/>
</dbReference>
<dbReference type="OMA" id="CEPMGVE"/>
<dbReference type="PRINTS" id="PR00081">
    <property type="entry name" value="GDHRDH"/>
</dbReference>
<keyword evidence="4" id="KW-0812">Transmembrane</keyword>
<dbReference type="SUPFAM" id="SSF51735">
    <property type="entry name" value="NAD(P)-binding Rossmann-fold domains"/>
    <property type="match status" value="1"/>
</dbReference>
<sequence length="281" mass="31043">MPDFRYCLSVAACTVLLLGFWSIYFYYRKCKKALSSEAFDGRTIIITGASSGLGRALAIELFNAATGAQLVLASRDLDSLKNLVLQLQNDDKKKLAPIVYRLDLEDNESVAKFAQDFLRDFPHGVDILINNAGEFVHLSYMSKSTWPALEICRICNLQAFNALLIETVVHFSLAYSASKHAFTAYFDSLRMELKSRNMENLRILSVGPGYLRTNLSKNALTSSGQIYGKVDATQQKGIDPNVAALLIFNDAALLGANYISPYGTTLSSILRRTRPAVPYGA</sequence>
<dbReference type="PRINTS" id="PR00080">
    <property type="entry name" value="SDRFAMILY"/>
</dbReference>
<reference evidence="6" key="1">
    <citation type="submission" date="2022-11" db="UniProtKB">
        <authorList>
            <consortium name="WormBaseParasite"/>
        </authorList>
    </citation>
    <scope>IDENTIFICATION</scope>
</reference>
<evidence type="ECO:0000313" key="5">
    <source>
        <dbReference type="Proteomes" id="UP000887565"/>
    </source>
</evidence>
<dbReference type="AlphaFoldDB" id="A0A915KC51"/>
<evidence type="ECO:0000256" key="4">
    <source>
        <dbReference type="SAM" id="Phobius"/>
    </source>
</evidence>